<feature type="domain" description="C2H2-type" evidence="14">
    <location>
        <begin position="390"/>
        <end position="418"/>
    </location>
</feature>
<keyword evidence="8" id="KW-0238">DNA-binding</keyword>
<keyword evidence="4" id="KW-0677">Repeat</keyword>
<dbReference type="InterPro" id="IPR036236">
    <property type="entry name" value="Znf_C2H2_sf"/>
</dbReference>
<dbReference type="Pfam" id="PF13912">
    <property type="entry name" value="zf-C2H2_6"/>
    <property type="match status" value="1"/>
</dbReference>
<keyword evidence="6 12" id="KW-0862">Zinc</keyword>
<dbReference type="InterPro" id="IPR013087">
    <property type="entry name" value="Znf_C2H2_type"/>
</dbReference>
<evidence type="ECO:0000256" key="5">
    <source>
        <dbReference type="ARBA" id="ARBA00022771"/>
    </source>
</evidence>
<name>B4Q0C5_DROYA</name>
<protein>
    <submittedName>
        <fullName evidence="16">Uncharacterized protein</fullName>
    </submittedName>
</protein>
<evidence type="ECO:0000256" key="12">
    <source>
        <dbReference type="PROSITE-ProRule" id="PRU01263"/>
    </source>
</evidence>
<dbReference type="KEGG" id="dya:Dyak_GE17460"/>
<dbReference type="PROSITE" id="PS51915">
    <property type="entry name" value="ZAD"/>
    <property type="match status" value="1"/>
</dbReference>
<evidence type="ECO:0000259" key="14">
    <source>
        <dbReference type="PROSITE" id="PS50157"/>
    </source>
</evidence>
<dbReference type="OrthoDB" id="6077919at2759"/>
<feature type="domain" description="C2H2-type" evidence="14">
    <location>
        <begin position="362"/>
        <end position="389"/>
    </location>
</feature>
<evidence type="ECO:0000256" key="13">
    <source>
        <dbReference type="SAM" id="MobiDB-lite"/>
    </source>
</evidence>
<evidence type="ECO:0000313" key="17">
    <source>
        <dbReference type="Proteomes" id="UP000002282"/>
    </source>
</evidence>
<keyword evidence="3 12" id="KW-0479">Metal-binding</keyword>
<reference evidence="16 17" key="1">
    <citation type="journal article" date="2007" name="Nature">
        <title>Evolution of genes and genomes on the Drosophila phylogeny.</title>
        <authorList>
            <consortium name="Drosophila 12 Genomes Consortium"/>
            <person name="Clark A.G."/>
            <person name="Eisen M.B."/>
            <person name="Smith D.R."/>
            <person name="Bergman C.M."/>
            <person name="Oliver B."/>
            <person name="Markow T.A."/>
            <person name="Kaufman T.C."/>
            <person name="Kellis M."/>
            <person name="Gelbart W."/>
            <person name="Iyer V.N."/>
            <person name="Pollard D.A."/>
            <person name="Sackton T.B."/>
            <person name="Larracuente A.M."/>
            <person name="Singh N.D."/>
            <person name="Abad J.P."/>
            <person name="Abt D.N."/>
            <person name="Adryan B."/>
            <person name="Aguade M."/>
            <person name="Akashi H."/>
            <person name="Anderson W.W."/>
            <person name="Aquadro C.F."/>
            <person name="Ardell D.H."/>
            <person name="Arguello R."/>
            <person name="Artieri C.G."/>
            <person name="Barbash D.A."/>
            <person name="Barker D."/>
            <person name="Barsanti P."/>
            <person name="Batterham P."/>
            <person name="Batzoglou S."/>
            <person name="Begun D."/>
            <person name="Bhutkar A."/>
            <person name="Blanco E."/>
            <person name="Bosak S.A."/>
            <person name="Bradley R.K."/>
            <person name="Brand A.D."/>
            <person name="Brent M.R."/>
            <person name="Brooks A.N."/>
            <person name="Brown R.H."/>
            <person name="Butlin R.K."/>
            <person name="Caggese C."/>
            <person name="Calvi B.R."/>
            <person name="Bernardo de Carvalho A."/>
            <person name="Caspi A."/>
            <person name="Castrezana S."/>
            <person name="Celniker S.E."/>
            <person name="Chang J.L."/>
            <person name="Chapple C."/>
            <person name="Chatterji S."/>
            <person name="Chinwalla A."/>
            <person name="Civetta A."/>
            <person name="Clifton S.W."/>
            <person name="Comeron J.M."/>
            <person name="Costello J.C."/>
            <person name="Coyne J.A."/>
            <person name="Daub J."/>
            <person name="David R.G."/>
            <person name="Delcher A.L."/>
            <person name="Delehaunty K."/>
            <person name="Do C.B."/>
            <person name="Ebling H."/>
            <person name="Edwards K."/>
            <person name="Eickbush T."/>
            <person name="Evans J.D."/>
            <person name="Filipski A."/>
            <person name="Findeiss S."/>
            <person name="Freyhult E."/>
            <person name="Fulton L."/>
            <person name="Fulton R."/>
            <person name="Garcia A.C."/>
            <person name="Gardiner A."/>
            <person name="Garfield D.A."/>
            <person name="Garvin B.E."/>
            <person name="Gibson G."/>
            <person name="Gilbert D."/>
            <person name="Gnerre S."/>
            <person name="Godfrey J."/>
            <person name="Good R."/>
            <person name="Gotea V."/>
            <person name="Gravely B."/>
            <person name="Greenberg A.J."/>
            <person name="Griffiths-Jones S."/>
            <person name="Gross S."/>
            <person name="Guigo R."/>
            <person name="Gustafson E.A."/>
            <person name="Haerty W."/>
            <person name="Hahn M.W."/>
            <person name="Halligan D.L."/>
            <person name="Halpern A.L."/>
            <person name="Halter G.M."/>
            <person name="Han M.V."/>
            <person name="Heger A."/>
            <person name="Hillier L."/>
            <person name="Hinrichs A.S."/>
            <person name="Holmes I."/>
            <person name="Hoskins R.A."/>
            <person name="Hubisz M.J."/>
            <person name="Hultmark D."/>
            <person name="Huntley M.A."/>
            <person name="Jaffe D.B."/>
            <person name="Jagadeeshan S."/>
            <person name="Jeck W.R."/>
            <person name="Johnson J."/>
            <person name="Jones C.D."/>
            <person name="Jordan W.C."/>
            <person name="Karpen G.H."/>
            <person name="Kataoka E."/>
            <person name="Keightley P.D."/>
            <person name="Kheradpour P."/>
            <person name="Kirkness E.F."/>
            <person name="Koerich L.B."/>
            <person name="Kristiansen K."/>
            <person name="Kudrna D."/>
            <person name="Kulathinal R.J."/>
            <person name="Kumar S."/>
            <person name="Kwok R."/>
            <person name="Lander E."/>
            <person name="Langley C.H."/>
            <person name="Lapoint R."/>
            <person name="Lazzaro B.P."/>
            <person name="Lee S.J."/>
            <person name="Levesque L."/>
            <person name="Li R."/>
            <person name="Lin C.F."/>
            <person name="Lin M.F."/>
            <person name="Lindblad-Toh K."/>
            <person name="Llopart A."/>
            <person name="Long M."/>
            <person name="Low L."/>
            <person name="Lozovsky E."/>
            <person name="Lu J."/>
            <person name="Luo M."/>
            <person name="Machado C.A."/>
            <person name="Makalowski W."/>
            <person name="Marzo M."/>
            <person name="Matsuda M."/>
            <person name="Matzkin L."/>
            <person name="McAllister B."/>
            <person name="McBride C.S."/>
            <person name="McKernan B."/>
            <person name="McKernan K."/>
            <person name="Mendez-Lago M."/>
            <person name="Minx P."/>
            <person name="Mollenhauer M.U."/>
            <person name="Montooth K."/>
            <person name="Mount S.M."/>
            <person name="Mu X."/>
            <person name="Myers E."/>
            <person name="Negre B."/>
            <person name="Newfeld S."/>
            <person name="Nielsen R."/>
            <person name="Noor M.A."/>
            <person name="O'Grady P."/>
            <person name="Pachter L."/>
            <person name="Papaceit M."/>
            <person name="Parisi M.J."/>
            <person name="Parisi M."/>
            <person name="Parts L."/>
            <person name="Pedersen J.S."/>
            <person name="Pesole G."/>
            <person name="Phillippy A.M."/>
            <person name="Ponting C.P."/>
            <person name="Pop M."/>
            <person name="Porcelli D."/>
            <person name="Powell J.R."/>
            <person name="Prohaska S."/>
            <person name="Pruitt K."/>
            <person name="Puig M."/>
            <person name="Quesneville H."/>
            <person name="Ram K.R."/>
            <person name="Rand D."/>
            <person name="Rasmussen M.D."/>
            <person name="Reed L.K."/>
            <person name="Reenan R."/>
            <person name="Reily A."/>
            <person name="Remington K.A."/>
            <person name="Rieger T.T."/>
            <person name="Ritchie M.G."/>
            <person name="Robin C."/>
            <person name="Rogers Y.H."/>
            <person name="Rohde C."/>
            <person name="Rozas J."/>
            <person name="Rubenfield M.J."/>
            <person name="Ruiz A."/>
            <person name="Russo S."/>
            <person name="Salzberg S.L."/>
            <person name="Sanchez-Gracia A."/>
            <person name="Saranga D.J."/>
            <person name="Sato H."/>
            <person name="Schaeffer S.W."/>
            <person name="Schatz M.C."/>
            <person name="Schlenke T."/>
            <person name="Schwartz R."/>
            <person name="Segarra C."/>
            <person name="Singh R.S."/>
            <person name="Sirot L."/>
            <person name="Sirota M."/>
            <person name="Sisneros N.B."/>
            <person name="Smith C.D."/>
            <person name="Smith T.F."/>
            <person name="Spieth J."/>
            <person name="Stage D.E."/>
            <person name="Stark A."/>
            <person name="Stephan W."/>
            <person name="Strausberg R.L."/>
            <person name="Strempel S."/>
            <person name="Sturgill D."/>
            <person name="Sutton G."/>
            <person name="Sutton G.G."/>
            <person name="Tao W."/>
            <person name="Teichmann S."/>
            <person name="Tobari Y.N."/>
            <person name="Tomimura Y."/>
            <person name="Tsolas J.M."/>
            <person name="Valente V.L."/>
            <person name="Venter E."/>
            <person name="Venter J.C."/>
            <person name="Vicario S."/>
            <person name="Vieira F.G."/>
            <person name="Vilella A.J."/>
            <person name="Villasante A."/>
            <person name="Walenz B."/>
            <person name="Wang J."/>
            <person name="Wasserman M."/>
            <person name="Watts T."/>
            <person name="Wilson D."/>
            <person name="Wilson R.K."/>
            <person name="Wing R.A."/>
            <person name="Wolfner M.F."/>
            <person name="Wong A."/>
            <person name="Wong G.K."/>
            <person name="Wu C.I."/>
            <person name="Wu G."/>
            <person name="Yamamoto D."/>
            <person name="Yang H.P."/>
            <person name="Yang S.P."/>
            <person name="Yorke J.A."/>
            <person name="Yoshida K."/>
            <person name="Zdobnov E."/>
            <person name="Zhang P."/>
            <person name="Zhang Y."/>
            <person name="Zimin A.V."/>
            <person name="Baldwin J."/>
            <person name="Abdouelleil A."/>
            <person name="Abdulkadir J."/>
            <person name="Abebe A."/>
            <person name="Abera B."/>
            <person name="Abreu J."/>
            <person name="Acer S.C."/>
            <person name="Aftuck L."/>
            <person name="Alexander A."/>
            <person name="An P."/>
            <person name="Anderson E."/>
            <person name="Anderson S."/>
            <person name="Arachi H."/>
            <person name="Azer M."/>
            <person name="Bachantsang P."/>
            <person name="Barry A."/>
            <person name="Bayul T."/>
            <person name="Berlin A."/>
            <person name="Bessette D."/>
            <person name="Bloom T."/>
            <person name="Blye J."/>
            <person name="Boguslavskiy L."/>
            <person name="Bonnet C."/>
            <person name="Boukhgalter B."/>
            <person name="Bourzgui I."/>
            <person name="Brown A."/>
            <person name="Cahill P."/>
            <person name="Channer S."/>
            <person name="Cheshatsang Y."/>
            <person name="Chuda L."/>
            <person name="Citroen M."/>
            <person name="Collymore A."/>
            <person name="Cooke P."/>
            <person name="Costello M."/>
            <person name="D'Aco K."/>
            <person name="Daza R."/>
            <person name="De Haan G."/>
            <person name="DeGray S."/>
            <person name="DeMaso C."/>
            <person name="Dhargay N."/>
            <person name="Dooley K."/>
            <person name="Dooley E."/>
            <person name="Doricent M."/>
            <person name="Dorje P."/>
            <person name="Dorjee K."/>
            <person name="Dupes A."/>
            <person name="Elong R."/>
            <person name="Falk J."/>
            <person name="Farina A."/>
            <person name="Faro S."/>
            <person name="Ferguson D."/>
            <person name="Fisher S."/>
            <person name="Foley C.D."/>
            <person name="Franke A."/>
            <person name="Friedrich D."/>
            <person name="Gadbois L."/>
            <person name="Gearin G."/>
            <person name="Gearin C.R."/>
            <person name="Giannoukos G."/>
            <person name="Goode T."/>
            <person name="Graham J."/>
            <person name="Grandbois E."/>
            <person name="Grewal S."/>
            <person name="Gyaltsen K."/>
            <person name="Hafez N."/>
            <person name="Hagos B."/>
            <person name="Hall J."/>
            <person name="Henson C."/>
            <person name="Hollinger A."/>
            <person name="Honan T."/>
            <person name="Huard M.D."/>
            <person name="Hughes L."/>
            <person name="Hurhula B."/>
            <person name="Husby M.E."/>
            <person name="Kamat A."/>
            <person name="Kanga B."/>
            <person name="Kashin S."/>
            <person name="Khazanovich D."/>
            <person name="Kisner P."/>
            <person name="Lance K."/>
            <person name="Lara M."/>
            <person name="Lee W."/>
            <person name="Lennon N."/>
            <person name="Letendre F."/>
            <person name="LeVine R."/>
            <person name="Lipovsky A."/>
            <person name="Liu X."/>
            <person name="Liu J."/>
            <person name="Liu S."/>
            <person name="Lokyitsang T."/>
            <person name="Lokyitsang Y."/>
            <person name="Lubonja R."/>
            <person name="Lui A."/>
            <person name="MacDonald P."/>
            <person name="Magnisalis V."/>
            <person name="Maru K."/>
            <person name="Matthews C."/>
            <person name="McCusker W."/>
            <person name="McDonough S."/>
            <person name="Mehta T."/>
            <person name="Meldrim J."/>
            <person name="Meneus L."/>
            <person name="Mihai O."/>
            <person name="Mihalev A."/>
            <person name="Mihova T."/>
            <person name="Mittelman R."/>
            <person name="Mlenga V."/>
            <person name="Montmayeur A."/>
            <person name="Mulrain L."/>
            <person name="Navidi A."/>
            <person name="Naylor J."/>
            <person name="Negash T."/>
            <person name="Nguyen T."/>
            <person name="Nguyen N."/>
            <person name="Nicol R."/>
            <person name="Norbu C."/>
            <person name="Norbu N."/>
            <person name="Novod N."/>
            <person name="O'Neill B."/>
            <person name="Osman S."/>
            <person name="Markiewicz E."/>
            <person name="Oyono O.L."/>
            <person name="Patti C."/>
            <person name="Phunkhang P."/>
            <person name="Pierre F."/>
            <person name="Priest M."/>
            <person name="Raghuraman S."/>
            <person name="Rege F."/>
            <person name="Reyes R."/>
            <person name="Rise C."/>
            <person name="Rogov P."/>
            <person name="Ross K."/>
            <person name="Ryan E."/>
            <person name="Settipalli S."/>
            <person name="Shea T."/>
            <person name="Sherpa N."/>
            <person name="Shi L."/>
            <person name="Shih D."/>
            <person name="Sparrow T."/>
            <person name="Spaulding J."/>
            <person name="Stalker J."/>
            <person name="Stange-Thomann N."/>
            <person name="Stavropoulos S."/>
            <person name="Stone C."/>
            <person name="Strader C."/>
            <person name="Tesfaye S."/>
            <person name="Thomson T."/>
            <person name="Thoulutsang Y."/>
            <person name="Thoulutsang D."/>
            <person name="Topham K."/>
            <person name="Topping I."/>
            <person name="Tsamla T."/>
            <person name="Vassiliev H."/>
            <person name="Vo A."/>
            <person name="Wangchuk T."/>
            <person name="Wangdi T."/>
            <person name="Weiand M."/>
            <person name="Wilkinson J."/>
            <person name="Wilson A."/>
            <person name="Yadav S."/>
            <person name="Young G."/>
            <person name="Yu Q."/>
            <person name="Zembek L."/>
            <person name="Zhong D."/>
            <person name="Zimmer A."/>
            <person name="Zwirko Z."/>
            <person name="Jaffe D.B."/>
            <person name="Alvarez P."/>
            <person name="Brockman W."/>
            <person name="Butler J."/>
            <person name="Chin C."/>
            <person name="Gnerre S."/>
            <person name="Grabherr M."/>
            <person name="Kleber M."/>
            <person name="Mauceli E."/>
            <person name="MacCallum I."/>
        </authorList>
    </citation>
    <scope>NUCLEOTIDE SEQUENCE [LARGE SCALE GENOMIC DNA]</scope>
    <source>
        <strain evidence="17">Tai18E2 / Tucson 14021-0261.01</strain>
    </source>
</reference>
<dbReference type="FunFam" id="3.30.160.60:FF:000770">
    <property type="entry name" value="zinc finger protein 16"/>
    <property type="match status" value="1"/>
</dbReference>
<sequence>MTKSKICRTCLGTSEVMVNIFDDPQYLGDNIADMVSQCIQYPLYRGDYLPETICLPCLKDAKSAIDTITKFRRSHQFLKKTEINALQDDKETGDPQFHCQVKREESVEDLPPVGATNGHQFQVELEKLETTFPLEKPFKDDQFQEKSNFPIEEDSKGEQFTCDYMEGSRENSPETAVQHLEEESPENERFQCQVKNEPIDEDLSAEEDNCELDHIDQHIKTEDIEESVLESSPPIVGMQTNSRVEPERKHQCPHCPKSYHRAFALKEHLTVHTAEKPFECHQCSKRFKSARYLKEHQTIHTGERPFKCTHCSNTYRKKTCLQRHIQTYTGVRPFKCTHCSKTFATDYDFQSHIRNYSGKKPYKCGACSKSFATQSVLNVHARIHTGDKPYKCTECSRAFLWNSSLQGHMLRLHSKEHPFKCPTCSASFLAENSLNRHMRVHKKE</sequence>
<dbReference type="InterPro" id="IPR012934">
    <property type="entry name" value="Znf_AD"/>
</dbReference>
<dbReference type="FunFam" id="3.30.160.60:FF:000100">
    <property type="entry name" value="Zinc finger 45-like"/>
    <property type="match status" value="2"/>
</dbReference>
<proteinExistence type="inferred from homology"/>
<dbReference type="FunFam" id="3.30.160.60:FF:000446">
    <property type="entry name" value="Zinc finger protein"/>
    <property type="match status" value="1"/>
</dbReference>
<keyword evidence="7" id="KW-0805">Transcription regulation</keyword>
<keyword evidence="10" id="KW-0539">Nucleus</keyword>
<keyword evidence="5 11" id="KW-0863">Zinc-finger</keyword>
<feature type="region of interest" description="Disordered" evidence="13">
    <location>
        <begin position="225"/>
        <end position="249"/>
    </location>
</feature>
<feature type="binding site" evidence="12">
    <location>
        <position position="54"/>
    </location>
    <ligand>
        <name>Zn(2+)</name>
        <dbReference type="ChEBI" id="CHEBI:29105"/>
    </ligand>
</feature>
<dbReference type="GO" id="GO:0030674">
    <property type="term" value="F:protein-macromolecule adaptor activity"/>
    <property type="evidence" value="ECO:0007669"/>
    <property type="project" value="UniProtKB-ARBA"/>
</dbReference>
<dbReference type="SMART" id="SM00868">
    <property type="entry name" value="zf-AD"/>
    <property type="match status" value="1"/>
</dbReference>
<organism evidence="16 17">
    <name type="scientific">Drosophila yakuba</name>
    <name type="common">Fruit fly</name>
    <dbReference type="NCBI Taxonomy" id="7245"/>
    <lineage>
        <taxon>Eukaryota</taxon>
        <taxon>Metazoa</taxon>
        <taxon>Ecdysozoa</taxon>
        <taxon>Arthropoda</taxon>
        <taxon>Hexapoda</taxon>
        <taxon>Insecta</taxon>
        <taxon>Pterygota</taxon>
        <taxon>Neoptera</taxon>
        <taxon>Endopterygota</taxon>
        <taxon>Diptera</taxon>
        <taxon>Brachycera</taxon>
        <taxon>Muscomorpha</taxon>
        <taxon>Ephydroidea</taxon>
        <taxon>Drosophilidae</taxon>
        <taxon>Drosophila</taxon>
        <taxon>Sophophora</taxon>
    </lineage>
</organism>
<dbReference type="InterPro" id="IPR022755">
    <property type="entry name" value="Znf_C2H2_jaz"/>
</dbReference>
<dbReference type="PANTHER" id="PTHR24390">
    <property type="entry name" value="ZINC FINGER PROTEIN"/>
    <property type="match status" value="1"/>
</dbReference>
<evidence type="ECO:0000256" key="2">
    <source>
        <dbReference type="ARBA" id="ARBA00006991"/>
    </source>
</evidence>
<accession>B4Q0C5</accession>
<feature type="binding site" evidence="12">
    <location>
        <position position="10"/>
    </location>
    <ligand>
        <name>Zn(2+)</name>
        <dbReference type="ChEBI" id="CHEBI:29105"/>
    </ligand>
</feature>
<gene>
    <name evidence="16" type="primary">Dyak\GE17460</name>
    <name evidence="16" type="synonym">dyak_GLEANR_18788</name>
    <name evidence="16" type="synonym">GE17460</name>
    <name evidence="16" type="ORF">Dyak_GE17460</name>
</gene>
<dbReference type="GO" id="GO:0005634">
    <property type="term" value="C:nucleus"/>
    <property type="evidence" value="ECO:0007669"/>
    <property type="project" value="UniProtKB-SubCell"/>
</dbReference>
<dbReference type="Proteomes" id="UP000002282">
    <property type="component" value="Chromosome X"/>
</dbReference>
<dbReference type="PANTHER" id="PTHR24390:SF227">
    <property type="entry name" value="KRUEPPEL HOMOLOG 1-RELATED"/>
    <property type="match status" value="1"/>
</dbReference>
<evidence type="ECO:0000256" key="3">
    <source>
        <dbReference type="ARBA" id="ARBA00022723"/>
    </source>
</evidence>
<evidence type="ECO:0000313" key="16">
    <source>
        <dbReference type="EMBL" id="EDX02262.2"/>
    </source>
</evidence>
<dbReference type="SUPFAM" id="SSF57716">
    <property type="entry name" value="Glucocorticoid receptor-like (DNA-binding domain)"/>
    <property type="match status" value="1"/>
</dbReference>
<dbReference type="eggNOG" id="KOG1721">
    <property type="taxonomic scope" value="Eukaryota"/>
</dbReference>
<dbReference type="Pfam" id="PF12171">
    <property type="entry name" value="zf-C2H2_jaz"/>
    <property type="match status" value="1"/>
</dbReference>
<feature type="domain" description="C2H2-type" evidence="14">
    <location>
        <begin position="250"/>
        <end position="277"/>
    </location>
</feature>
<evidence type="ECO:0000259" key="15">
    <source>
        <dbReference type="PROSITE" id="PS51915"/>
    </source>
</evidence>
<dbReference type="SMART" id="SM00355">
    <property type="entry name" value="ZnF_C2H2"/>
    <property type="match status" value="7"/>
</dbReference>
<evidence type="ECO:0000256" key="8">
    <source>
        <dbReference type="ARBA" id="ARBA00023125"/>
    </source>
</evidence>
<feature type="binding site" evidence="12">
    <location>
        <position position="7"/>
    </location>
    <ligand>
        <name>Zn(2+)</name>
        <dbReference type="ChEBI" id="CHEBI:29105"/>
    </ligand>
</feature>
<evidence type="ECO:0000256" key="9">
    <source>
        <dbReference type="ARBA" id="ARBA00023163"/>
    </source>
</evidence>
<keyword evidence="9" id="KW-0804">Transcription</keyword>
<reference evidence="16 17" key="2">
    <citation type="journal article" date="2007" name="PLoS Biol.">
        <title>Principles of genome evolution in the Drosophila melanogaster species group.</title>
        <authorList>
            <person name="Ranz J.M."/>
            <person name="Maurin D."/>
            <person name="Chan Y.S."/>
            <person name="von Grotthuss M."/>
            <person name="Hillier L.W."/>
            <person name="Roote J."/>
            <person name="Ashburner M."/>
            <person name="Bergman C.M."/>
        </authorList>
    </citation>
    <scope>NUCLEOTIDE SEQUENCE [LARGE SCALE GENOMIC DNA]</scope>
    <source>
        <strain evidence="17">Tai18E2 / Tucson 14021-0261.01</strain>
    </source>
</reference>
<dbReference type="SMR" id="B4Q0C5"/>
<dbReference type="EMBL" id="CM000162">
    <property type="protein sequence ID" value="EDX02262.2"/>
    <property type="molecule type" value="Genomic_DNA"/>
</dbReference>
<dbReference type="GO" id="GO:0006357">
    <property type="term" value="P:regulation of transcription by RNA polymerase II"/>
    <property type="evidence" value="ECO:0007669"/>
    <property type="project" value="TreeGrafter"/>
</dbReference>
<feature type="domain" description="C2H2-type" evidence="14">
    <location>
        <begin position="306"/>
        <end position="333"/>
    </location>
</feature>
<dbReference type="GO" id="GO:0003700">
    <property type="term" value="F:DNA-binding transcription factor activity"/>
    <property type="evidence" value="ECO:0007669"/>
    <property type="project" value="TreeGrafter"/>
</dbReference>
<dbReference type="Gene3D" id="3.40.1800.20">
    <property type="match status" value="1"/>
</dbReference>
<evidence type="ECO:0000256" key="6">
    <source>
        <dbReference type="ARBA" id="ARBA00022833"/>
    </source>
</evidence>
<dbReference type="FunFam" id="3.30.160.60:FF:000688">
    <property type="entry name" value="zinc finger protein 197 isoform X1"/>
    <property type="match status" value="1"/>
</dbReference>
<dbReference type="SUPFAM" id="SSF57667">
    <property type="entry name" value="beta-beta-alpha zinc fingers"/>
    <property type="match status" value="4"/>
</dbReference>
<dbReference type="PROSITE" id="PS00028">
    <property type="entry name" value="ZINC_FINGER_C2H2_1"/>
    <property type="match status" value="5"/>
</dbReference>
<evidence type="ECO:0000256" key="4">
    <source>
        <dbReference type="ARBA" id="ARBA00022737"/>
    </source>
</evidence>
<dbReference type="GO" id="GO:0008270">
    <property type="term" value="F:zinc ion binding"/>
    <property type="evidence" value="ECO:0007669"/>
    <property type="project" value="UniProtKB-UniRule"/>
</dbReference>
<evidence type="ECO:0000256" key="11">
    <source>
        <dbReference type="PROSITE-ProRule" id="PRU00042"/>
    </source>
</evidence>
<comment type="similarity">
    <text evidence="2">Belongs to the krueppel C2H2-type zinc-finger protein family.</text>
</comment>
<dbReference type="Pfam" id="PF07776">
    <property type="entry name" value="zf-AD"/>
    <property type="match status" value="1"/>
</dbReference>
<evidence type="ECO:0000256" key="7">
    <source>
        <dbReference type="ARBA" id="ARBA00023015"/>
    </source>
</evidence>
<keyword evidence="17" id="KW-1185">Reference proteome</keyword>
<dbReference type="HOGENOM" id="CLU_002678_94_1_1"/>
<dbReference type="Gene3D" id="3.30.160.60">
    <property type="entry name" value="Classic Zinc Finger"/>
    <property type="match status" value="7"/>
</dbReference>
<dbReference type="AlphaFoldDB" id="B4Q0C5"/>
<feature type="binding site" evidence="12">
    <location>
        <position position="57"/>
    </location>
    <ligand>
        <name>Zn(2+)</name>
        <dbReference type="ChEBI" id="CHEBI:29105"/>
    </ligand>
</feature>
<dbReference type="PROSITE" id="PS50157">
    <property type="entry name" value="ZINC_FINGER_C2H2_2"/>
    <property type="match status" value="7"/>
</dbReference>
<dbReference type="FunFam" id="3.30.160.60:FF:002343">
    <property type="entry name" value="Zinc finger protein 33A"/>
    <property type="match status" value="1"/>
</dbReference>
<feature type="domain" description="ZAD" evidence="15">
    <location>
        <begin position="5"/>
        <end position="81"/>
    </location>
</feature>
<feature type="domain" description="C2H2-type" evidence="14">
    <location>
        <begin position="334"/>
        <end position="361"/>
    </location>
</feature>
<evidence type="ECO:0000256" key="1">
    <source>
        <dbReference type="ARBA" id="ARBA00004123"/>
    </source>
</evidence>
<feature type="domain" description="C2H2-type" evidence="14">
    <location>
        <begin position="419"/>
        <end position="444"/>
    </location>
</feature>
<evidence type="ECO:0000256" key="10">
    <source>
        <dbReference type="ARBA" id="ARBA00023242"/>
    </source>
</evidence>
<dbReference type="GO" id="GO:0000978">
    <property type="term" value="F:RNA polymerase II cis-regulatory region sequence-specific DNA binding"/>
    <property type="evidence" value="ECO:0007669"/>
    <property type="project" value="TreeGrafter"/>
</dbReference>
<feature type="domain" description="C2H2-type" evidence="14">
    <location>
        <begin position="278"/>
        <end position="305"/>
    </location>
</feature>
<dbReference type="Pfam" id="PF00096">
    <property type="entry name" value="zf-C2H2"/>
    <property type="match status" value="3"/>
</dbReference>
<comment type="subcellular location">
    <subcellularLocation>
        <location evidence="1">Nucleus</location>
    </subcellularLocation>
</comment>